<comment type="catalytic activity">
    <reaction evidence="9 11">
        <text>L-aspartyl-tRNA(Asn) + L-glutamine + ATP + H2O = L-asparaginyl-tRNA(Asn) + L-glutamate + ADP + phosphate + 2 H(+)</text>
        <dbReference type="Rhea" id="RHEA:14513"/>
        <dbReference type="Rhea" id="RHEA-COMP:9674"/>
        <dbReference type="Rhea" id="RHEA-COMP:9677"/>
        <dbReference type="ChEBI" id="CHEBI:15377"/>
        <dbReference type="ChEBI" id="CHEBI:15378"/>
        <dbReference type="ChEBI" id="CHEBI:29985"/>
        <dbReference type="ChEBI" id="CHEBI:30616"/>
        <dbReference type="ChEBI" id="CHEBI:43474"/>
        <dbReference type="ChEBI" id="CHEBI:58359"/>
        <dbReference type="ChEBI" id="CHEBI:78515"/>
        <dbReference type="ChEBI" id="CHEBI:78516"/>
        <dbReference type="ChEBI" id="CHEBI:456216"/>
    </reaction>
</comment>
<evidence type="ECO:0000256" key="10">
    <source>
        <dbReference type="ARBA" id="ARBA00047913"/>
    </source>
</evidence>
<dbReference type="InterPro" id="IPR023168">
    <property type="entry name" value="GatB_Yqey_C_2"/>
</dbReference>
<dbReference type="SMART" id="SM00845">
    <property type="entry name" value="GatB_Yqey"/>
    <property type="match status" value="1"/>
</dbReference>
<dbReference type="GO" id="GO:0070681">
    <property type="term" value="P:glutaminyl-tRNAGln biosynthesis via transamidation"/>
    <property type="evidence" value="ECO:0007669"/>
    <property type="project" value="TreeGrafter"/>
</dbReference>
<dbReference type="RefSeq" id="WP_207688922.1">
    <property type="nucleotide sequence ID" value="NZ_CP061799.1"/>
</dbReference>
<evidence type="ECO:0000256" key="11">
    <source>
        <dbReference type="HAMAP-Rule" id="MF_00121"/>
    </source>
</evidence>
<dbReference type="InterPro" id="IPR006075">
    <property type="entry name" value="Asn/Gln-tRNA_Trfase_suB/E_cat"/>
</dbReference>
<dbReference type="FunFam" id="1.10.10.410:FF:000001">
    <property type="entry name" value="Aspartyl/glutamyl-tRNA(Asn/Gln) amidotransferase subunit B"/>
    <property type="match status" value="1"/>
</dbReference>
<evidence type="ECO:0000256" key="9">
    <source>
        <dbReference type="ARBA" id="ARBA00047380"/>
    </source>
</evidence>
<dbReference type="HAMAP" id="MF_00121">
    <property type="entry name" value="GatB"/>
    <property type="match status" value="1"/>
</dbReference>
<evidence type="ECO:0000256" key="3">
    <source>
        <dbReference type="ARBA" id="ARBA00016923"/>
    </source>
</evidence>
<reference evidence="13" key="1">
    <citation type="journal article" date="2021" name="Microb. Physiol.">
        <title>Proteogenomic Insights into the Physiology of Marine, Sulfate-Reducing, Filamentous Desulfonema limicola and Desulfonema magnum.</title>
        <authorList>
            <person name="Schnaars V."/>
            <person name="Wohlbrand L."/>
            <person name="Scheve S."/>
            <person name="Hinrichs C."/>
            <person name="Reinhardt R."/>
            <person name="Rabus R."/>
        </authorList>
    </citation>
    <scope>NUCLEOTIDE SEQUENCE</scope>
    <source>
        <strain evidence="13">5ac10</strain>
    </source>
</reference>
<dbReference type="Pfam" id="PF02637">
    <property type="entry name" value="GatB_Yqey"/>
    <property type="match status" value="1"/>
</dbReference>
<dbReference type="Pfam" id="PF02934">
    <property type="entry name" value="GatB_N"/>
    <property type="match status" value="1"/>
</dbReference>
<comment type="function">
    <text evidence="8 11">Allows the formation of correctly charged Asn-tRNA(Asn) or Gln-tRNA(Gln) through the transamidation of misacylated Asp-tRNA(Asn) or Glu-tRNA(Gln) in organisms which lack either or both of asparaginyl-tRNA or glutaminyl-tRNA synthetases. The reaction takes place in the presence of glutamine and ATP through an activated phospho-Asp-tRNA(Asn) or phospho-Glu-tRNA(Gln).</text>
</comment>
<evidence type="ECO:0000256" key="1">
    <source>
        <dbReference type="ARBA" id="ARBA00005306"/>
    </source>
</evidence>
<dbReference type="GO" id="GO:0005524">
    <property type="term" value="F:ATP binding"/>
    <property type="evidence" value="ECO:0007669"/>
    <property type="project" value="UniProtKB-KW"/>
</dbReference>
<dbReference type="GO" id="GO:0006412">
    <property type="term" value="P:translation"/>
    <property type="evidence" value="ECO:0007669"/>
    <property type="project" value="UniProtKB-UniRule"/>
</dbReference>
<keyword evidence="5 11" id="KW-0547">Nucleotide-binding</keyword>
<dbReference type="Gene3D" id="1.10.10.410">
    <property type="match status" value="1"/>
</dbReference>
<dbReference type="InterPro" id="IPR003789">
    <property type="entry name" value="Asn/Gln_tRNA_amidoTrase-B-like"/>
</dbReference>
<dbReference type="NCBIfam" id="NF004015">
    <property type="entry name" value="PRK05477.1-5"/>
    <property type="match status" value="1"/>
</dbReference>
<evidence type="ECO:0000256" key="5">
    <source>
        <dbReference type="ARBA" id="ARBA00022741"/>
    </source>
</evidence>
<feature type="domain" description="Asn/Gln amidotransferase" evidence="12">
    <location>
        <begin position="327"/>
        <end position="481"/>
    </location>
</feature>
<dbReference type="NCBIfam" id="NF004012">
    <property type="entry name" value="PRK05477.1-2"/>
    <property type="match status" value="1"/>
</dbReference>
<dbReference type="GO" id="GO:0050567">
    <property type="term" value="F:glutaminyl-tRNA synthase (glutamine-hydrolyzing) activity"/>
    <property type="evidence" value="ECO:0007669"/>
    <property type="project" value="UniProtKB-UniRule"/>
</dbReference>
<dbReference type="SUPFAM" id="SSF89095">
    <property type="entry name" value="GatB/YqeY motif"/>
    <property type="match status" value="1"/>
</dbReference>
<dbReference type="NCBIfam" id="NF004014">
    <property type="entry name" value="PRK05477.1-4"/>
    <property type="match status" value="1"/>
</dbReference>
<keyword evidence="6 11" id="KW-0067">ATP-binding</keyword>
<dbReference type="InterPro" id="IPR014746">
    <property type="entry name" value="Gln_synth/guanido_kin_cat_dom"/>
</dbReference>
<comment type="similarity">
    <text evidence="1 11">Belongs to the GatB/GatE family. GatB subfamily.</text>
</comment>
<dbReference type="FunFam" id="1.10.150.380:FF:000001">
    <property type="entry name" value="Aspartyl/glutamyl-tRNA(Asn/Gln) amidotransferase subunit B"/>
    <property type="match status" value="1"/>
</dbReference>
<keyword evidence="4 11" id="KW-0436">Ligase</keyword>
<comment type="catalytic activity">
    <reaction evidence="10 11">
        <text>L-glutamyl-tRNA(Gln) + L-glutamine + ATP + H2O = L-glutaminyl-tRNA(Gln) + L-glutamate + ADP + phosphate + H(+)</text>
        <dbReference type="Rhea" id="RHEA:17521"/>
        <dbReference type="Rhea" id="RHEA-COMP:9681"/>
        <dbReference type="Rhea" id="RHEA-COMP:9684"/>
        <dbReference type="ChEBI" id="CHEBI:15377"/>
        <dbReference type="ChEBI" id="CHEBI:15378"/>
        <dbReference type="ChEBI" id="CHEBI:29985"/>
        <dbReference type="ChEBI" id="CHEBI:30616"/>
        <dbReference type="ChEBI" id="CHEBI:43474"/>
        <dbReference type="ChEBI" id="CHEBI:58359"/>
        <dbReference type="ChEBI" id="CHEBI:78520"/>
        <dbReference type="ChEBI" id="CHEBI:78521"/>
        <dbReference type="ChEBI" id="CHEBI:456216"/>
    </reaction>
</comment>
<dbReference type="NCBIfam" id="TIGR00133">
    <property type="entry name" value="gatB"/>
    <property type="match status" value="1"/>
</dbReference>
<name>A0A975BDB8_9BACT</name>
<dbReference type="InterPro" id="IPR004413">
    <property type="entry name" value="GatB"/>
</dbReference>
<sequence>MEFVPVIGLEVHAQLKTKTKIFCNCSTAFGAPPNTNVCPVCLGMPGVLPVLNKKVVEYALKMALATNCRINRESRFARKNYFYPDLPKGYQISQYELPITEKGYIDIDVSGQKKRIGITRIHMEEDAGKLIHDPKRPLSMVDLNRTGVPLIEIVSEPDIRSPEEAGAYLRKLHSILRYLQICDGNMEEGSFRCDANVSIMPKGSDRFGTRAELKNLNSFKHVEKAIQYEIMRQQEIIEDGKEIIQETRLWNPDKGVSTSMRSKEEAHDYRYFPDPDLLPLIIDDQWINNIKASMPELPDAKEQRFIDKLGLPAYDAGVLTASRELADYFEECLKEFDDSKQVNTWPKQVSNWVMGSLLGLLNAQGKTIEESPISAINLARLLKLIDKGTISGKIAKTVFEEMAETGKAPEQIVKEKGLVQVTDASAIEAVVDKIISENPEQAEEFRSGKTKIIGFFVGQVMRETKGKANPQIVNEILKKRLEG</sequence>
<evidence type="ECO:0000256" key="6">
    <source>
        <dbReference type="ARBA" id="ARBA00022840"/>
    </source>
</evidence>
<dbReference type="PANTHER" id="PTHR11659:SF0">
    <property type="entry name" value="GLUTAMYL-TRNA(GLN) AMIDOTRANSFERASE SUBUNIT B, MITOCHONDRIAL"/>
    <property type="match status" value="1"/>
</dbReference>
<dbReference type="PROSITE" id="PS01234">
    <property type="entry name" value="GATB"/>
    <property type="match status" value="1"/>
</dbReference>
<keyword evidence="7 11" id="KW-0648">Protein biosynthesis</keyword>
<proteinExistence type="inferred from homology"/>
<dbReference type="InterPro" id="IPR042114">
    <property type="entry name" value="GatB_C_1"/>
</dbReference>
<dbReference type="EMBL" id="CP061799">
    <property type="protein sequence ID" value="QTA83079.1"/>
    <property type="molecule type" value="Genomic_DNA"/>
</dbReference>
<keyword evidence="14" id="KW-1185">Reference proteome</keyword>
<evidence type="ECO:0000259" key="12">
    <source>
        <dbReference type="SMART" id="SM00845"/>
    </source>
</evidence>
<dbReference type="SUPFAM" id="SSF55931">
    <property type="entry name" value="Glutamine synthetase/guanido kinase"/>
    <property type="match status" value="1"/>
</dbReference>
<comment type="subunit">
    <text evidence="2 11">Heterotrimer of A, B and C subunits.</text>
</comment>
<dbReference type="AlphaFoldDB" id="A0A975BDB8"/>
<dbReference type="EC" id="6.3.5.-" evidence="11"/>
<dbReference type="Gene3D" id="1.10.150.380">
    <property type="entry name" value="GatB domain, N-terminal subdomain"/>
    <property type="match status" value="1"/>
</dbReference>
<evidence type="ECO:0000256" key="8">
    <source>
        <dbReference type="ARBA" id="ARBA00024799"/>
    </source>
</evidence>
<evidence type="ECO:0000256" key="2">
    <source>
        <dbReference type="ARBA" id="ARBA00011123"/>
    </source>
</evidence>
<protein>
    <recommendedName>
        <fullName evidence="3 11">Aspartyl/glutamyl-tRNA(Asn/Gln) amidotransferase subunit B</fullName>
        <shortName evidence="11">Asp/Glu-ADT subunit B</shortName>
        <ecNumber evidence="11">6.3.5.-</ecNumber>
    </recommendedName>
</protein>
<organism evidence="13 14">
    <name type="scientific">Desulfonema limicola</name>
    <dbReference type="NCBI Taxonomy" id="45656"/>
    <lineage>
        <taxon>Bacteria</taxon>
        <taxon>Pseudomonadati</taxon>
        <taxon>Thermodesulfobacteriota</taxon>
        <taxon>Desulfobacteria</taxon>
        <taxon>Desulfobacterales</taxon>
        <taxon>Desulfococcaceae</taxon>
        <taxon>Desulfonema</taxon>
    </lineage>
</organism>
<dbReference type="Proteomes" id="UP000663720">
    <property type="component" value="Chromosome"/>
</dbReference>
<dbReference type="KEGG" id="dli:dnl_54720"/>
<dbReference type="PANTHER" id="PTHR11659">
    <property type="entry name" value="GLUTAMYL-TRNA GLN AMIDOTRANSFERASE SUBUNIT B MITOCHONDRIAL AND PROKARYOTIC PET112-RELATED"/>
    <property type="match status" value="1"/>
</dbReference>
<evidence type="ECO:0000313" key="13">
    <source>
        <dbReference type="EMBL" id="QTA83079.1"/>
    </source>
</evidence>
<evidence type="ECO:0000256" key="7">
    <source>
        <dbReference type="ARBA" id="ARBA00022917"/>
    </source>
</evidence>
<accession>A0A975BDB8</accession>
<dbReference type="InterPro" id="IPR017958">
    <property type="entry name" value="Gln-tRNA_amidoTrfase_suB_CS"/>
</dbReference>
<dbReference type="InterPro" id="IPR017959">
    <property type="entry name" value="Asn/Gln-tRNA_amidoTrfase_suB/E"/>
</dbReference>
<evidence type="ECO:0000256" key="4">
    <source>
        <dbReference type="ARBA" id="ARBA00022598"/>
    </source>
</evidence>
<dbReference type="InterPro" id="IPR018027">
    <property type="entry name" value="Asn/Gln_amidotransferase"/>
</dbReference>
<evidence type="ECO:0000313" key="14">
    <source>
        <dbReference type="Proteomes" id="UP000663720"/>
    </source>
</evidence>
<gene>
    <name evidence="11 13" type="primary">gatB</name>
    <name evidence="13" type="ORF">dnl_54720</name>
</gene>